<evidence type="ECO:0000313" key="10">
    <source>
        <dbReference type="EMBL" id="MBU3161736.1"/>
    </source>
</evidence>
<dbReference type="Proteomes" id="UP000776252">
    <property type="component" value="Unassembled WGS sequence"/>
</dbReference>
<evidence type="ECO:0000256" key="1">
    <source>
        <dbReference type="ARBA" id="ARBA00004651"/>
    </source>
</evidence>
<feature type="transmembrane region" description="Helical" evidence="7">
    <location>
        <begin position="21"/>
        <end position="42"/>
    </location>
</feature>
<feature type="transmembrane region" description="Helical" evidence="7">
    <location>
        <begin position="330"/>
        <end position="361"/>
    </location>
</feature>
<dbReference type="PANTHER" id="PTHR30572">
    <property type="entry name" value="MEMBRANE COMPONENT OF TRANSPORTER-RELATED"/>
    <property type="match status" value="1"/>
</dbReference>
<keyword evidence="11" id="KW-1185">Reference proteome</keyword>
<keyword evidence="5 7" id="KW-0472">Membrane</keyword>
<reference evidence="10 11" key="1">
    <citation type="submission" date="2021-06" db="EMBL/GenBank/DDBJ databases">
        <title>Clostridia strains as spoilage organisms.</title>
        <authorList>
            <person name="Wambui J."/>
            <person name="Stephan R."/>
            <person name="Stevens M.J.A."/>
        </authorList>
    </citation>
    <scope>NUCLEOTIDE SEQUENCE [LARGE SCALE GENOMIC DNA]</scope>
    <source>
        <strain evidence="10 11">DSM 14204</strain>
    </source>
</reference>
<comment type="caution">
    <text evidence="10">The sequence shown here is derived from an EMBL/GenBank/DDBJ whole genome shotgun (WGS) entry which is preliminary data.</text>
</comment>
<evidence type="ECO:0000256" key="4">
    <source>
        <dbReference type="ARBA" id="ARBA00022989"/>
    </source>
</evidence>
<evidence type="ECO:0000256" key="6">
    <source>
        <dbReference type="ARBA" id="ARBA00038076"/>
    </source>
</evidence>
<dbReference type="InterPro" id="IPR003838">
    <property type="entry name" value="ABC3_permease_C"/>
</dbReference>
<evidence type="ECO:0000259" key="9">
    <source>
        <dbReference type="Pfam" id="PF12704"/>
    </source>
</evidence>
<feature type="transmembrane region" description="Helical" evidence="7">
    <location>
        <begin position="373"/>
        <end position="393"/>
    </location>
</feature>
<dbReference type="InterPro" id="IPR050250">
    <property type="entry name" value="Macrolide_Exporter_MacB"/>
</dbReference>
<feature type="domain" description="MacB-like periplasmic core" evidence="9">
    <location>
        <begin position="21"/>
        <end position="241"/>
    </location>
</feature>
<sequence length="410" mass="43299">MNILESLKMAISSILSNKMRSFLTMLGIIIGISSVITIIALGNGGKNYIGEEFAKMGSNTVTLNVDPSKVEQISDYFTLDDVKQIKDRIGTAKYISPTVSKKGTARTDTKTSTANVTGVNTDYALISNVEIVYGRFLNEREVEEGKSVAVIDQTSAIALFGTDDAVGKSFKLGPVGSSKSATVVGVSKASSMFGGSRSGPPSRSGDSTPTLVTVPITFLETLFPLDFNISTLTMTSTSQVNSVQTGNEALKILQAKHDNKATDLYKATNSASMLESINQVLGIFTTFLSAVAAISLLVGGIGVMNIMLVSVTERTREIGIRKAIGATTNAILFQFLTESVILSVIGGLIGMTLGIVAAQIIGSFAGITPSVSIIVILETILFSSAVGIFFGIYPARKAAKLNPIDALRYE</sequence>
<dbReference type="PANTHER" id="PTHR30572:SF4">
    <property type="entry name" value="ABC TRANSPORTER PERMEASE YTRF"/>
    <property type="match status" value="1"/>
</dbReference>
<dbReference type="Pfam" id="PF02687">
    <property type="entry name" value="FtsX"/>
    <property type="match status" value="1"/>
</dbReference>
<evidence type="ECO:0000259" key="8">
    <source>
        <dbReference type="Pfam" id="PF02687"/>
    </source>
</evidence>
<comment type="subcellular location">
    <subcellularLocation>
        <location evidence="1">Cell membrane</location>
        <topology evidence="1">Multi-pass membrane protein</topology>
    </subcellularLocation>
</comment>
<evidence type="ECO:0000256" key="5">
    <source>
        <dbReference type="ARBA" id="ARBA00023136"/>
    </source>
</evidence>
<dbReference type="InterPro" id="IPR025857">
    <property type="entry name" value="MacB_PCD"/>
</dbReference>
<name>A0ABS6BYT0_9CLOT</name>
<keyword evidence="2" id="KW-1003">Cell membrane</keyword>
<feature type="domain" description="ABC3 transporter permease C-terminal" evidence="8">
    <location>
        <begin position="290"/>
        <end position="403"/>
    </location>
</feature>
<comment type="similarity">
    <text evidence="6">Belongs to the ABC-4 integral membrane protein family.</text>
</comment>
<protein>
    <submittedName>
        <fullName evidence="10">ABC transporter permease</fullName>
    </submittedName>
</protein>
<keyword evidence="3 7" id="KW-0812">Transmembrane</keyword>
<accession>A0ABS6BYT0</accession>
<keyword evidence="4 7" id="KW-1133">Transmembrane helix</keyword>
<proteinExistence type="inferred from homology"/>
<organism evidence="10 11">
    <name type="scientific">Clostridium frigoris</name>
    <dbReference type="NCBI Taxonomy" id="205327"/>
    <lineage>
        <taxon>Bacteria</taxon>
        <taxon>Bacillati</taxon>
        <taxon>Bacillota</taxon>
        <taxon>Clostridia</taxon>
        <taxon>Eubacteriales</taxon>
        <taxon>Clostridiaceae</taxon>
        <taxon>Clostridium</taxon>
    </lineage>
</organism>
<dbReference type="Pfam" id="PF12704">
    <property type="entry name" value="MacB_PCD"/>
    <property type="match status" value="1"/>
</dbReference>
<evidence type="ECO:0000256" key="7">
    <source>
        <dbReference type="SAM" id="Phobius"/>
    </source>
</evidence>
<dbReference type="EMBL" id="JAHLDV010000095">
    <property type="protein sequence ID" value="MBU3161736.1"/>
    <property type="molecule type" value="Genomic_DNA"/>
</dbReference>
<evidence type="ECO:0000313" key="11">
    <source>
        <dbReference type="Proteomes" id="UP000776252"/>
    </source>
</evidence>
<evidence type="ECO:0000256" key="3">
    <source>
        <dbReference type="ARBA" id="ARBA00022692"/>
    </source>
</evidence>
<feature type="transmembrane region" description="Helical" evidence="7">
    <location>
        <begin position="280"/>
        <end position="309"/>
    </location>
</feature>
<gene>
    <name evidence="10" type="ORF">KPL37_18795</name>
</gene>
<dbReference type="RefSeq" id="WP_216151601.1">
    <property type="nucleotide sequence ID" value="NZ_JAHLDV010000095.1"/>
</dbReference>
<evidence type="ECO:0000256" key="2">
    <source>
        <dbReference type="ARBA" id="ARBA00022475"/>
    </source>
</evidence>